<dbReference type="InterPro" id="IPR010969">
    <property type="entry name" value="Cys_dSase-rel_unknwn_funct"/>
</dbReference>
<name>A0A1G6NNF4_9BACI</name>
<evidence type="ECO:0000259" key="6">
    <source>
        <dbReference type="Pfam" id="PF00266"/>
    </source>
</evidence>
<dbReference type="Pfam" id="PF00266">
    <property type="entry name" value="Aminotran_5"/>
    <property type="match status" value="1"/>
</dbReference>
<organism evidence="7 8">
    <name type="scientific">Shouchella lonarensis</name>
    <dbReference type="NCBI Taxonomy" id="1464122"/>
    <lineage>
        <taxon>Bacteria</taxon>
        <taxon>Bacillati</taxon>
        <taxon>Bacillota</taxon>
        <taxon>Bacilli</taxon>
        <taxon>Bacillales</taxon>
        <taxon>Bacillaceae</taxon>
        <taxon>Shouchella</taxon>
    </lineage>
</organism>
<protein>
    <recommendedName>
        <fullName evidence="3">cysteine desulfurase</fullName>
        <ecNumber evidence="3">2.8.1.7</ecNumber>
    </recommendedName>
</protein>
<sequence>MYYFDQAASSFPKPAAVVRAVEQSLRHYGANPGRGQHQLARQAAQIVSDTRNEVAALFRAPSPCHVWFYPNATYALNQAIGGFPFVPGDEVVTMSFQHNAVRRPLQMLIKNKGIKVHIVSTLNEGSICQETVVKAINEKTKMVIVSHASNVTGALFPLHDVSQKVKQVGAVLLVDAAQTAGVIDINIEQEEIDLLACPGHKGLLGPQGVGMLVSGRDVGLEPFVYGGTGHDSEGLYQPLEWPDRYEAGTLNTPGIAGLGAALKEIKNIGIKHIFTHESAMMEQFLNGLKDIPKIKVVGLAPREQRVAVVSFFIENVMSQEVALILDQHYQIAVRAGLHCAPELHQRFGTTQTGLVRVSFGLYTTENDVLVLLNALQEISAAF</sequence>
<feature type="domain" description="Aminotransferase class V" evidence="6">
    <location>
        <begin position="3"/>
        <end position="369"/>
    </location>
</feature>
<dbReference type="Proteomes" id="UP000242662">
    <property type="component" value="Unassembled WGS sequence"/>
</dbReference>
<dbReference type="OrthoDB" id="9804366at2"/>
<dbReference type="InterPro" id="IPR015424">
    <property type="entry name" value="PyrdxlP-dep_Trfase"/>
</dbReference>
<evidence type="ECO:0000313" key="7">
    <source>
        <dbReference type="EMBL" id="SDC69279.1"/>
    </source>
</evidence>
<dbReference type="EMBL" id="FMYM01000013">
    <property type="protein sequence ID" value="SDC69279.1"/>
    <property type="molecule type" value="Genomic_DNA"/>
</dbReference>
<dbReference type="EC" id="2.8.1.7" evidence="3"/>
<keyword evidence="4" id="KW-0663">Pyridoxal phosphate</keyword>
<dbReference type="InterPro" id="IPR000192">
    <property type="entry name" value="Aminotrans_V_dom"/>
</dbReference>
<evidence type="ECO:0000313" key="8">
    <source>
        <dbReference type="Proteomes" id="UP000242662"/>
    </source>
</evidence>
<dbReference type="PANTHER" id="PTHR43586">
    <property type="entry name" value="CYSTEINE DESULFURASE"/>
    <property type="match status" value="1"/>
</dbReference>
<dbReference type="GO" id="GO:0031071">
    <property type="term" value="F:cysteine desulfurase activity"/>
    <property type="evidence" value="ECO:0007669"/>
    <property type="project" value="UniProtKB-EC"/>
</dbReference>
<comment type="similarity">
    <text evidence="2">Belongs to the class-V pyridoxal-phosphate-dependent aminotransferase family. Csd subfamily.</text>
</comment>
<dbReference type="RefSeq" id="WP_090776577.1">
    <property type="nucleotide sequence ID" value="NZ_FMYM01000013.1"/>
</dbReference>
<reference evidence="8" key="1">
    <citation type="submission" date="2016-09" db="EMBL/GenBank/DDBJ databases">
        <authorList>
            <person name="Varghese N."/>
            <person name="Submissions S."/>
        </authorList>
    </citation>
    <scope>NUCLEOTIDE SEQUENCE [LARGE SCALE GENOMIC DNA]</scope>
    <source>
        <strain evidence="8">25nlg</strain>
    </source>
</reference>
<comment type="catalytic activity">
    <reaction evidence="5">
        <text>(sulfur carrier)-H + L-cysteine = (sulfur carrier)-SH + L-alanine</text>
        <dbReference type="Rhea" id="RHEA:43892"/>
        <dbReference type="Rhea" id="RHEA-COMP:14737"/>
        <dbReference type="Rhea" id="RHEA-COMP:14739"/>
        <dbReference type="ChEBI" id="CHEBI:29917"/>
        <dbReference type="ChEBI" id="CHEBI:35235"/>
        <dbReference type="ChEBI" id="CHEBI:57972"/>
        <dbReference type="ChEBI" id="CHEBI:64428"/>
        <dbReference type="EC" id="2.8.1.7"/>
    </reaction>
</comment>
<accession>A0A1G6NNF4</accession>
<keyword evidence="8" id="KW-1185">Reference proteome</keyword>
<dbReference type="AlphaFoldDB" id="A0A1G6NNF4"/>
<gene>
    <name evidence="7" type="ORF">SAMN05421737_11318</name>
</gene>
<dbReference type="InterPro" id="IPR016454">
    <property type="entry name" value="Cysteine_dSase"/>
</dbReference>
<dbReference type="Gene3D" id="3.40.640.10">
    <property type="entry name" value="Type I PLP-dependent aspartate aminotransferase-like (Major domain)"/>
    <property type="match status" value="1"/>
</dbReference>
<dbReference type="NCBIfam" id="TIGR01977">
    <property type="entry name" value="am_tr_V_EF2568"/>
    <property type="match status" value="1"/>
</dbReference>
<dbReference type="PANTHER" id="PTHR43586:SF4">
    <property type="entry name" value="ISOPENICILLIN N EPIMERASE"/>
    <property type="match status" value="1"/>
</dbReference>
<dbReference type="Gene3D" id="3.90.1150.10">
    <property type="entry name" value="Aspartate Aminotransferase, domain 1"/>
    <property type="match status" value="1"/>
</dbReference>
<evidence type="ECO:0000256" key="3">
    <source>
        <dbReference type="ARBA" id="ARBA00012239"/>
    </source>
</evidence>
<dbReference type="SUPFAM" id="SSF53383">
    <property type="entry name" value="PLP-dependent transferases"/>
    <property type="match status" value="1"/>
</dbReference>
<evidence type="ECO:0000256" key="2">
    <source>
        <dbReference type="ARBA" id="ARBA00010447"/>
    </source>
</evidence>
<proteinExistence type="inferred from homology"/>
<dbReference type="STRING" id="1464122.SAMN05421737_11318"/>
<evidence type="ECO:0000256" key="4">
    <source>
        <dbReference type="ARBA" id="ARBA00022898"/>
    </source>
</evidence>
<evidence type="ECO:0000256" key="5">
    <source>
        <dbReference type="ARBA" id="ARBA00050776"/>
    </source>
</evidence>
<dbReference type="PIRSF" id="PIRSF005572">
    <property type="entry name" value="NifS"/>
    <property type="match status" value="1"/>
</dbReference>
<dbReference type="InterPro" id="IPR015422">
    <property type="entry name" value="PyrdxlP-dep_Trfase_small"/>
</dbReference>
<comment type="cofactor">
    <cofactor evidence="1">
        <name>pyridoxal 5'-phosphate</name>
        <dbReference type="ChEBI" id="CHEBI:597326"/>
    </cofactor>
</comment>
<dbReference type="InterPro" id="IPR015421">
    <property type="entry name" value="PyrdxlP-dep_Trfase_major"/>
</dbReference>
<evidence type="ECO:0000256" key="1">
    <source>
        <dbReference type="ARBA" id="ARBA00001933"/>
    </source>
</evidence>